<reference evidence="1 2" key="1">
    <citation type="submission" date="2014-04" db="EMBL/GenBank/DDBJ databases">
        <authorList>
            <consortium name="DOE Joint Genome Institute"/>
            <person name="Kuo A."/>
            <person name="Zuccaro A."/>
            <person name="Kohler A."/>
            <person name="Nagy L.G."/>
            <person name="Floudas D."/>
            <person name="Copeland A."/>
            <person name="Barry K.W."/>
            <person name="Cichocki N."/>
            <person name="Veneault-Fourrey C."/>
            <person name="LaButti K."/>
            <person name="Lindquist E.A."/>
            <person name="Lipzen A."/>
            <person name="Lundell T."/>
            <person name="Morin E."/>
            <person name="Murat C."/>
            <person name="Sun H."/>
            <person name="Tunlid A."/>
            <person name="Henrissat B."/>
            <person name="Grigoriev I.V."/>
            <person name="Hibbett D.S."/>
            <person name="Martin F."/>
            <person name="Nordberg H.P."/>
            <person name="Cantor M.N."/>
            <person name="Hua S.X."/>
        </authorList>
    </citation>
    <scope>NUCLEOTIDE SEQUENCE [LARGE SCALE GENOMIC DNA]</scope>
    <source>
        <strain evidence="1 2">MAFF 305830</strain>
    </source>
</reference>
<name>A0A0C3B452_SERVB</name>
<dbReference type="InterPro" id="IPR002110">
    <property type="entry name" value="Ankyrin_rpt"/>
</dbReference>
<dbReference type="STRING" id="933852.A0A0C3B452"/>
<accession>A0A0C3B452</accession>
<protein>
    <submittedName>
        <fullName evidence="1">Uncharacterized protein</fullName>
    </submittedName>
</protein>
<dbReference type="Gene3D" id="1.25.40.20">
    <property type="entry name" value="Ankyrin repeat-containing domain"/>
    <property type="match status" value="1"/>
</dbReference>
<dbReference type="EMBL" id="KN824307">
    <property type="protein sequence ID" value="KIM26266.1"/>
    <property type="molecule type" value="Genomic_DNA"/>
</dbReference>
<gene>
    <name evidence="1" type="ORF">M408DRAFT_194580</name>
</gene>
<dbReference type="Proteomes" id="UP000054097">
    <property type="component" value="Unassembled WGS sequence"/>
</dbReference>
<dbReference type="InterPro" id="IPR036770">
    <property type="entry name" value="Ankyrin_rpt-contain_sf"/>
</dbReference>
<proteinExistence type="predicted"/>
<sequence>MSRLVKPSLLSLPVELLYEVHIFARNPFLAISCKHIHLILKNAPTIVKVDYLLAEIPERPTFWPNEIQRVLQYPLCNRHVLERCIGHILPPDHHLDPPSDWPDLSDSEKEKVSFLFPLPKRLFRDLDRPTVRDETLVTVQYLANLPIVYRGRFDTNGEFVGRDVIRLAPNPDLHQGYALIRAAQARCIPLIQLLLELGANPSRRNGLAILIAIQQRDLELVKLLVNSEEKREEVDSKKKSKQDSSSMNSILLDEAVKARASDIVEWLVKEKGCVPDMKTLRAMG</sequence>
<dbReference type="SUPFAM" id="SSF140860">
    <property type="entry name" value="Pseudo ankyrin repeat-like"/>
    <property type="match status" value="1"/>
</dbReference>
<dbReference type="HOGENOM" id="CLU_063486_0_0_1"/>
<evidence type="ECO:0000313" key="2">
    <source>
        <dbReference type="Proteomes" id="UP000054097"/>
    </source>
</evidence>
<evidence type="ECO:0000313" key="1">
    <source>
        <dbReference type="EMBL" id="KIM26266.1"/>
    </source>
</evidence>
<reference evidence="2" key="2">
    <citation type="submission" date="2015-01" db="EMBL/GenBank/DDBJ databases">
        <title>Evolutionary Origins and Diversification of the Mycorrhizal Mutualists.</title>
        <authorList>
            <consortium name="DOE Joint Genome Institute"/>
            <consortium name="Mycorrhizal Genomics Consortium"/>
            <person name="Kohler A."/>
            <person name="Kuo A."/>
            <person name="Nagy L.G."/>
            <person name="Floudas D."/>
            <person name="Copeland A."/>
            <person name="Barry K.W."/>
            <person name="Cichocki N."/>
            <person name="Veneault-Fourrey C."/>
            <person name="LaButti K."/>
            <person name="Lindquist E.A."/>
            <person name="Lipzen A."/>
            <person name="Lundell T."/>
            <person name="Morin E."/>
            <person name="Murat C."/>
            <person name="Riley R."/>
            <person name="Ohm R."/>
            <person name="Sun H."/>
            <person name="Tunlid A."/>
            <person name="Henrissat B."/>
            <person name="Grigoriev I.V."/>
            <person name="Hibbett D.S."/>
            <person name="Martin F."/>
        </authorList>
    </citation>
    <scope>NUCLEOTIDE SEQUENCE [LARGE SCALE GENOMIC DNA]</scope>
    <source>
        <strain evidence="2">MAFF 305830</strain>
    </source>
</reference>
<organism evidence="1 2">
    <name type="scientific">Serendipita vermifera MAFF 305830</name>
    <dbReference type="NCBI Taxonomy" id="933852"/>
    <lineage>
        <taxon>Eukaryota</taxon>
        <taxon>Fungi</taxon>
        <taxon>Dikarya</taxon>
        <taxon>Basidiomycota</taxon>
        <taxon>Agaricomycotina</taxon>
        <taxon>Agaricomycetes</taxon>
        <taxon>Sebacinales</taxon>
        <taxon>Serendipitaceae</taxon>
        <taxon>Serendipita</taxon>
    </lineage>
</organism>
<dbReference type="Pfam" id="PF12796">
    <property type="entry name" value="Ank_2"/>
    <property type="match status" value="1"/>
</dbReference>
<keyword evidence="2" id="KW-1185">Reference proteome</keyword>
<dbReference type="OrthoDB" id="539213at2759"/>
<dbReference type="AlphaFoldDB" id="A0A0C3B452"/>